<keyword evidence="1" id="KW-0812">Transmembrane</keyword>
<dbReference type="Proteomes" id="UP001612928">
    <property type="component" value="Unassembled WGS sequence"/>
</dbReference>
<reference evidence="2 3" key="1">
    <citation type="submission" date="2024-10" db="EMBL/GenBank/DDBJ databases">
        <title>The Natural Products Discovery Center: Release of the First 8490 Sequenced Strains for Exploring Actinobacteria Biosynthetic Diversity.</title>
        <authorList>
            <person name="Kalkreuter E."/>
            <person name="Kautsar S.A."/>
            <person name="Yang D."/>
            <person name="Bader C.D."/>
            <person name="Teijaro C.N."/>
            <person name="Fluegel L."/>
            <person name="Davis C.M."/>
            <person name="Simpson J.R."/>
            <person name="Lauterbach L."/>
            <person name="Steele A.D."/>
            <person name="Gui C."/>
            <person name="Meng S."/>
            <person name="Li G."/>
            <person name="Viehrig K."/>
            <person name="Ye F."/>
            <person name="Su P."/>
            <person name="Kiefer A.F."/>
            <person name="Nichols A."/>
            <person name="Cepeda A.J."/>
            <person name="Yan W."/>
            <person name="Fan B."/>
            <person name="Jiang Y."/>
            <person name="Adhikari A."/>
            <person name="Zheng C.-J."/>
            <person name="Schuster L."/>
            <person name="Cowan T.M."/>
            <person name="Smanski M.J."/>
            <person name="Chevrette M.G."/>
            <person name="De Carvalho L.P.S."/>
            <person name="Shen B."/>
        </authorList>
    </citation>
    <scope>NUCLEOTIDE SEQUENCE [LARGE SCALE GENOMIC DNA]</scope>
    <source>
        <strain evidence="2 3">NPDC049503</strain>
    </source>
</reference>
<evidence type="ECO:0000313" key="3">
    <source>
        <dbReference type="Proteomes" id="UP001612928"/>
    </source>
</evidence>
<accession>A0ABW7ZV01</accession>
<comment type="caution">
    <text evidence="2">The sequence shown here is derived from an EMBL/GenBank/DDBJ whole genome shotgun (WGS) entry which is preliminary data.</text>
</comment>
<keyword evidence="3" id="KW-1185">Reference proteome</keyword>
<protein>
    <submittedName>
        <fullName evidence="2">Uncharacterized protein</fullName>
    </submittedName>
</protein>
<proteinExistence type="predicted"/>
<organism evidence="2 3">
    <name type="scientific">Nonomuraea indica</name>
    <dbReference type="NCBI Taxonomy" id="1581193"/>
    <lineage>
        <taxon>Bacteria</taxon>
        <taxon>Bacillati</taxon>
        <taxon>Actinomycetota</taxon>
        <taxon>Actinomycetes</taxon>
        <taxon>Streptosporangiales</taxon>
        <taxon>Streptosporangiaceae</taxon>
        <taxon>Nonomuraea</taxon>
    </lineage>
</organism>
<name>A0ABW7ZV01_9ACTN</name>
<dbReference type="RefSeq" id="WP_397017900.1">
    <property type="nucleotide sequence ID" value="NZ_JBITMB010000001.1"/>
</dbReference>
<evidence type="ECO:0000313" key="2">
    <source>
        <dbReference type="EMBL" id="MFI7438364.1"/>
    </source>
</evidence>
<keyword evidence="1" id="KW-1133">Transmembrane helix</keyword>
<dbReference type="EMBL" id="JBITMB010000001">
    <property type="protein sequence ID" value="MFI7438364.1"/>
    <property type="molecule type" value="Genomic_DNA"/>
</dbReference>
<feature type="transmembrane region" description="Helical" evidence="1">
    <location>
        <begin position="25"/>
        <end position="48"/>
    </location>
</feature>
<evidence type="ECO:0000256" key="1">
    <source>
        <dbReference type="SAM" id="Phobius"/>
    </source>
</evidence>
<gene>
    <name evidence="2" type="ORF">ACIBP5_00185</name>
</gene>
<sequence>MTPGTIPLVTQAVDAGGLAFGVARLALAVAGLLWVLYVLAVVVLLLAAHRRPR</sequence>
<keyword evidence="1" id="KW-0472">Membrane</keyword>